<evidence type="ECO:0000313" key="1">
    <source>
        <dbReference type="EMBL" id="KAI8032875.1"/>
    </source>
</evidence>
<organism evidence="1 2">
    <name type="scientific">Camellia lanceoleosa</name>
    <dbReference type="NCBI Taxonomy" id="1840588"/>
    <lineage>
        <taxon>Eukaryota</taxon>
        <taxon>Viridiplantae</taxon>
        <taxon>Streptophyta</taxon>
        <taxon>Embryophyta</taxon>
        <taxon>Tracheophyta</taxon>
        <taxon>Spermatophyta</taxon>
        <taxon>Magnoliopsida</taxon>
        <taxon>eudicotyledons</taxon>
        <taxon>Gunneridae</taxon>
        <taxon>Pentapetalae</taxon>
        <taxon>asterids</taxon>
        <taxon>Ericales</taxon>
        <taxon>Theaceae</taxon>
        <taxon>Camellia</taxon>
    </lineage>
</organism>
<keyword evidence="2" id="KW-1185">Reference proteome</keyword>
<name>A0ACC0J4J1_9ERIC</name>
<evidence type="ECO:0000313" key="2">
    <source>
        <dbReference type="Proteomes" id="UP001060215"/>
    </source>
</evidence>
<dbReference type="EMBL" id="CM045758">
    <property type="protein sequence ID" value="KAI8032875.1"/>
    <property type="molecule type" value="Genomic_DNA"/>
</dbReference>
<gene>
    <name evidence="1" type="ORF">LOK49_LG01G03964</name>
</gene>
<comment type="caution">
    <text evidence="1">The sequence shown here is derived from an EMBL/GenBank/DDBJ whole genome shotgun (WGS) entry which is preliminary data.</text>
</comment>
<proteinExistence type="predicted"/>
<accession>A0ACC0J4J1</accession>
<protein>
    <submittedName>
        <fullName evidence="1">Uncharacterized protein</fullName>
    </submittedName>
</protein>
<sequence>MASKSETTTSDEMQDVVVTQRGCCCQWMPCFSSNTSAASPPESWWSKGLNALMKIREWSEVVAGPRWKTFIRRFNRNRNGRNGKFQYDPLSYTLNFDEGEGQNRHFEEDQVYRDFSSRYAAIPLSAKSTMDLGRERDALLLT</sequence>
<dbReference type="Proteomes" id="UP001060215">
    <property type="component" value="Chromosome 1"/>
</dbReference>
<reference evidence="1 2" key="1">
    <citation type="journal article" date="2022" name="Plant J.">
        <title>Chromosome-level genome of Camellia lanceoleosa provides a valuable resource for understanding genome evolution and self-incompatibility.</title>
        <authorList>
            <person name="Gong W."/>
            <person name="Xiao S."/>
            <person name="Wang L."/>
            <person name="Liao Z."/>
            <person name="Chang Y."/>
            <person name="Mo W."/>
            <person name="Hu G."/>
            <person name="Li W."/>
            <person name="Zhao G."/>
            <person name="Zhu H."/>
            <person name="Hu X."/>
            <person name="Ji K."/>
            <person name="Xiang X."/>
            <person name="Song Q."/>
            <person name="Yuan D."/>
            <person name="Jin S."/>
            <person name="Zhang L."/>
        </authorList>
    </citation>
    <scope>NUCLEOTIDE SEQUENCE [LARGE SCALE GENOMIC DNA]</scope>
    <source>
        <strain evidence="1">SQ_2022a</strain>
    </source>
</reference>